<keyword evidence="7 13" id="KW-1133">Transmembrane helix</keyword>
<keyword evidence="8" id="KW-0333">Golgi apparatus</keyword>
<protein>
    <recommendedName>
        <fullName evidence="14">t-SNARE coiled-coil homology domain-containing protein</fullName>
    </recommendedName>
</protein>
<evidence type="ECO:0000256" key="12">
    <source>
        <dbReference type="ARBA" id="ARBA00060029"/>
    </source>
</evidence>
<evidence type="ECO:0000256" key="1">
    <source>
        <dbReference type="ARBA" id="ARBA00004163"/>
    </source>
</evidence>
<keyword evidence="4 13" id="KW-0812">Transmembrane</keyword>
<dbReference type="GO" id="GO:0005789">
    <property type="term" value="C:endoplasmic reticulum membrane"/>
    <property type="evidence" value="ECO:0007669"/>
    <property type="project" value="UniProtKB-SubCell"/>
</dbReference>
<evidence type="ECO:0000313" key="16">
    <source>
        <dbReference type="Proteomes" id="UP000823388"/>
    </source>
</evidence>
<dbReference type="Gene3D" id="1.20.5.110">
    <property type="match status" value="1"/>
</dbReference>
<evidence type="ECO:0000256" key="4">
    <source>
        <dbReference type="ARBA" id="ARBA00022692"/>
    </source>
</evidence>
<keyword evidence="16" id="KW-1185">Reference proteome</keyword>
<evidence type="ECO:0000256" key="3">
    <source>
        <dbReference type="ARBA" id="ARBA00022448"/>
    </source>
</evidence>
<dbReference type="PROSITE" id="PS50192">
    <property type="entry name" value="T_SNARE"/>
    <property type="match status" value="1"/>
</dbReference>
<dbReference type="Proteomes" id="UP000823388">
    <property type="component" value="Chromosome 6N"/>
</dbReference>
<evidence type="ECO:0000256" key="11">
    <source>
        <dbReference type="ARBA" id="ARBA00037962"/>
    </source>
</evidence>
<dbReference type="GO" id="GO:0015031">
    <property type="term" value="P:protein transport"/>
    <property type="evidence" value="ECO:0007669"/>
    <property type="project" value="UniProtKB-KW"/>
</dbReference>
<comment type="caution">
    <text evidence="15">The sequence shown here is derived from an EMBL/GenBank/DDBJ whole genome shotgun (WGS) entry which is preliminary data.</text>
</comment>
<evidence type="ECO:0000259" key="14">
    <source>
        <dbReference type="PROSITE" id="PS50192"/>
    </source>
</evidence>
<dbReference type="InterPro" id="IPR000727">
    <property type="entry name" value="T_SNARE_dom"/>
</dbReference>
<dbReference type="PANTHER" id="PTHR12791">
    <property type="entry name" value="GOLGI SNARE BET1-RELATED"/>
    <property type="match status" value="1"/>
</dbReference>
<dbReference type="AlphaFoldDB" id="A0A8T0R674"/>
<feature type="domain" description="T-SNARE coiled-coil homology" evidence="14">
    <location>
        <begin position="32"/>
        <end position="94"/>
    </location>
</feature>
<accession>A0A8T0R674</accession>
<evidence type="ECO:0000256" key="8">
    <source>
        <dbReference type="ARBA" id="ARBA00023034"/>
    </source>
</evidence>
<feature type="transmembrane region" description="Helical" evidence="13">
    <location>
        <begin position="110"/>
        <end position="128"/>
    </location>
</feature>
<dbReference type="InterPro" id="IPR039899">
    <property type="entry name" value="BET1_SNARE"/>
</dbReference>
<keyword evidence="5" id="KW-0256">Endoplasmic reticulum</keyword>
<evidence type="ECO:0000256" key="2">
    <source>
        <dbReference type="ARBA" id="ARBA00004409"/>
    </source>
</evidence>
<keyword evidence="3" id="KW-0813">Transport</keyword>
<evidence type="ECO:0000256" key="5">
    <source>
        <dbReference type="ARBA" id="ARBA00022824"/>
    </source>
</evidence>
<evidence type="ECO:0000313" key="15">
    <source>
        <dbReference type="EMBL" id="KAG2580786.1"/>
    </source>
</evidence>
<organism evidence="15 16">
    <name type="scientific">Panicum virgatum</name>
    <name type="common">Blackwell switchgrass</name>
    <dbReference type="NCBI Taxonomy" id="38727"/>
    <lineage>
        <taxon>Eukaryota</taxon>
        <taxon>Viridiplantae</taxon>
        <taxon>Streptophyta</taxon>
        <taxon>Embryophyta</taxon>
        <taxon>Tracheophyta</taxon>
        <taxon>Spermatophyta</taxon>
        <taxon>Magnoliopsida</taxon>
        <taxon>Liliopsida</taxon>
        <taxon>Poales</taxon>
        <taxon>Poaceae</taxon>
        <taxon>PACMAD clade</taxon>
        <taxon>Panicoideae</taxon>
        <taxon>Panicodae</taxon>
        <taxon>Paniceae</taxon>
        <taxon>Panicinae</taxon>
        <taxon>Panicum</taxon>
        <taxon>Panicum sect. Hiantes</taxon>
    </lineage>
</organism>
<keyword evidence="10 13" id="KW-0472">Membrane</keyword>
<dbReference type="CDD" id="cd15853">
    <property type="entry name" value="SNARE_Bet1"/>
    <property type="match status" value="1"/>
</dbReference>
<dbReference type="GO" id="GO:0000139">
    <property type="term" value="C:Golgi membrane"/>
    <property type="evidence" value="ECO:0007669"/>
    <property type="project" value="UniProtKB-SubCell"/>
</dbReference>
<reference evidence="15" key="1">
    <citation type="submission" date="2020-05" db="EMBL/GenBank/DDBJ databases">
        <title>WGS assembly of Panicum virgatum.</title>
        <authorList>
            <person name="Lovell J.T."/>
            <person name="Jenkins J."/>
            <person name="Shu S."/>
            <person name="Juenger T.E."/>
            <person name="Schmutz J."/>
        </authorList>
    </citation>
    <scope>NUCLEOTIDE SEQUENCE</scope>
    <source>
        <strain evidence="15">AP13</strain>
    </source>
</reference>
<evidence type="ECO:0000256" key="9">
    <source>
        <dbReference type="ARBA" id="ARBA00023054"/>
    </source>
</evidence>
<name>A0A8T0R674_PANVG</name>
<evidence type="ECO:0000256" key="6">
    <source>
        <dbReference type="ARBA" id="ARBA00022927"/>
    </source>
</evidence>
<gene>
    <name evidence="15" type="ORF">PVAP13_6NG364000</name>
</gene>
<evidence type="ECO:0000256" key="7">
    <source>
        <dbReference type="ARBA" id="ARBA00022989"/>
    </source>
</evidence>
<comment type="subcellular location">
    <subcellularLocation>
        <location evidence="1">Endoplasmic reticulum membrane</location>
        <topology evidence="1">Single-pass type IV membrane protein</topology>
    </subcellularLocation>
    <subcellularLocation>
        <location evidence="2">Golgi apparatus membrane</location>
        <topology evidence="2">Single-pass type IV membrane protein</topology>
    </subcellularLocation>
</comment>
<sequence>MNSRRDFRSHRAALFDGIEEGGIRAPVYSSREIHEQGNDQAMDSLHDRVSILKRLTGDIHEEVENHNRMLDRMGNDMDASRGFLSGTVDKFKMKPTLTWQVFETKSSRRMATMVASFIAVFILIYYLTK</sequence>
<comment type="similarity">
    <text evidence="11">Belongs to the BET1 family.</text>
</comment>
<keyword evidence="6" id="KW-0653">Protein transport</keyword>
<proteinExistence type="inferred from homology"/>
<keyword evidence="9" id="KW-0175">Coiled coil</keyword>
<evidence type="ECO:0000256" key="13">
    <source>
        <dbReference type="SAM" id="Phobius"/>
    </source>
</evidence>
<dbReference type="FunFam" id="1.20.5.110:FF:000033">
    <property type="entry name" value="bet1-like SNARE 1-1"/>
    <property type="match status" value="1"/>
</dbReference>
<dbReference type="SUPFAM" id="SSF58038">
    <property type="entry name" value="SNARE fusion complex"/>
    <property type="match status" value="1"/>
</dbReference>
<evidence type="ECO:0000256" key="10">
    <source>
        <dbReference type="ARBA" id="ARBA00023136"/>
    </source>
</evidence>
<comment type="function">
    <text evidence="12">Required for vesicular transport from the ER to the Golgi complex. Functions as a SNARE associated with ER-derived vesicles.</text>
</comment>
<dbReference type="EMBL" id="CM029048">
    <property type="protein sequence ID" value="KAG2580786.1"/>
    <property type="molecule type" value="Genomic_DNA"/>
</dbReference>